<keyword evidence="2" id="KW-1185">Reference proteome</keyword>
<proteinExistence type="predicted"/>
<sequence>MPRLYCNKCKGSIPPGAVHRKRCLECKNVYHSDCILDYRDTSGSVLHRCGGCTDHTPASNLSCNTNKVDASSIITDSSIILNRPTSSQFSSDISNFRSTQHKVSSPPIAPVTSGKRQRCSPSPDSFTRVHKLARSNFDRTMAHTLTQRELELRARRDEIETNAPDWHQLFLSDYKATTAANELRFEAIEKKNDCILRALSQTDENEIKISGIPTSLNVPLIQSAVKILQEIGLSSPMNFILDHREWPVKENESHQSIIVKLVGGARETVLRYSSKLKEKTAQSIFGSGGNTRIYINQVYPRHVYQLLREARTASKSLNYAYPLVKNMIVFMRETRDSDLILIKDSSDIKRLRPRTIQPPGASPTQRDERMNE</sequence>
<name>A0ACC2NUD2_9HYME</name>
<accession>A0ACC2NUD2</accession>
<gene>
    <name evidence="1" type="ORF">QAD02_004432</name>
</gene>
<comment type="caution">
    <text evidence="1">The sequence shown here is derived from an EMBL/GenBank/DDBJ whole genome shotgun (WGS) entry which is preliminary data.</text>
</comment>
<reference evidence="1" key="1">
    <citation type="submission" date="2023-04" db="EMBL/GenBank/DDBJ databases">
        <title>A chromosome-level genome assembly of the parasitoid wasp Eretmocerus hayati.</title>
        <authorList>
            <person name="Zhong Y."/>
            <person name="Liu S."/>
            <person name="Liu Y."/>
        </authorList>
    </citation>
    <scope>NUCLEOTIDE SEQUENCE</scope>
    <source>
        <strain evidence="1">ZJU_SS_LIU_2023</strain>
    </source>
</reference>
<protein>
    <submittedName>
        <fullName evidence="1">Uncharacterized protein</fullName>
    </submittedName>
</protein>
<evidence type="ECO:0000313" key="1">
    <source>
        <dbReference type="EMBL" id="KAJ8673170.1"/>
    </source>
</evidence>
<dbReference type="Proteomes" id="UP001239111">
    <property type="component" value="Chromosome 3"/>
</dbReference>
<organism evidence="1 2">
    <name type="scientific">Eretmocerus hayati</name>
    <dbReference type="NCBI Taxonomy" id="131215"/>
    <lineage>
        <taxon>Eukaryota</taxon>
        <taxon>Metazoa</taxon>
        <taxon>Ecdysozoa</taxon>
        <taxon>Arthropoda</taxon>
        <taxon>Hexapoda</taxon>
        <taxon>Insecta</taxon>
        <taxon>Pterygota</taxon>
        <taxon>Neoptera</taxon>
        <taxon>Endopterygota</taxon>
        <taxon>Hymenoptera</taxon>
        <taxon>Apocrita</taxon>
        <taxon>Proctotrupomorpha</taxon>
        <taxon>Chalcidoidea</taxon>
        <taxon>Aphelinidae</taxon>
        <taxon>Aphelininae</taxon>
        <taxon>Eretmocerus</taxon>
    </lineage>
</organism>
<evidence type="ECO:0000313" key="2">
    <source>
        <dbReference type="Proteomes" id="UP001239111"/>
    </source>
</evidence>
<dbReference type="EMBL" id="CM056743">
    <property type="protein sequence ID" value="KAJ8673170.1"/>
    <property type="molecule type" value="Genomic_DNA"/>
</dbReference>